<accession>A0A6J4PX87</accession>
<name>A0A6J4PX87_9BACT</name>
<dbReference type="AlphaFoldDB" id="A0A6J4PX87"/>
<feature type="compositionally biased region" description="Basic and acidic residues" evidence="1">
    <location>
        <begin position="130"/>
        <end position="152"/>
    </location>
</feature>
<feature type="compositionally biased region" description="Basic and acidic residues" evidence="1">
    <location>
        <begin position="376"/>
        <end position="386"/>
    </location>
</feature>
<protein>
    <submittedName>
        <fullName evidence="2">Uncharacterized protein</fullName>
    </submittedName>
</protein>
<feature type="region of interest" description="Disordered" evidence="1">
    <location>
        <begin position="80"/>
        <end position="386"/>
    </location>
</feature>
<feature type="compositionally biased region" description="Basic and acidic residues" evidence="1">
    <location>
        <begin position="349"/>
        <end position="359"/>
    </location>
</feature>
<organism evidence="2">
    <name type="scientific">uncultured Phycisphaerae bacterium</name>
    <dbReference type="NCBI Taxonomy" id="904963"/>
    <lineage>
        <taxon>Bacteria</taxon>
        <taxon>Pseudomonadati</taxon>
        <taxon>Planctomycetota</taxon>
        <taxon>Phycisphaerae</taxon>
        <taxon>environmental samples</taxon>
    </lineage>
</organism>
<feature type="compositionally biased region" description="Low complexity" evidence="1">
    <location>
        <begin position="92"/>
        <end position="102"/>
    </location>
</feature>
<feature type="compositionally biased region" description="Low complexity" evidence="1">
    <location>
        <begin position="315"/>
        <end position="327"/>
    </location>
</feature>
<reference evidence="2" key="1">
    <citation type="submission" date="2020-02" db="EMBL/GenBank/DDBJ databases">
        <authorList>
            <person name="Meier V. D."/>
        </authorList>
    </citation>
    <scope>NUCLEOTIDE SEQUENCE</scope>
    <source>
        <strain evidence="2">AVDCRST_MAG64</strain>
    </source>
</reference>
<feature type="non-terminal residue" evidence="2">
    <location>
        <position position="1"/>
    </location>
</feature>
<feature type="compositionally biased region" description="Low complexity" evidence="1">
    <location>
        <begin position="160"/>
        <end position="174"/>
    </location>
</feature>
<gene>
    <name evidence="2" type="ORF">AVDCRST_MAG64-3297</name>
</gene>
<evidence type="ECO:0000313" key="2">
    <source>
        <dbReference type="EMBL" id="CAA9428346.1"/>
    </source>
</evidence>
<feature type="compositionally biased region" description="Basic residues" evidence="1">
    <location>
        <begin position="80"/>
        <end position="91"/>
    </location>
</feature>
<feature type="non-terminal residue" evidence="2">
    <location>
        <position position="386"/>
    </location>
</feature>
<evidence type="ECO:0000256" key="1">
    <source>
        <dbReference type="SAM" id="MobiDB-lite"/>
    </source>
</evidence>
<feature type="compositionally biased region" description="Basic and acidic residues" evidence="1">
    <location>
        <begin position="242"/>
        <end position="256"/>
    </location>
</feature>
<sequence>RPPPGHAGRLAALPQAEVVDHPDVVLAGDHDGRGGRQPVLGRQDFLADLVELQLAQRVGLLQRLVRLGLERLEPRDGRRRVRPRLERRPHRAATAVPARVGAARGGLAGPRGRTAERRPRAAAGGGGVPLRHDAGPVRARDDGRAGAGDGRRAPHRAPRPSDAPAPHRVRPAAGRRGGPPRRGRAGGGGGVRAVGAGGPRLRLRVRVPRPDALRSPAPHDRPPAGQGPAGQGRRRRRRARDRRLPRDGPGRRDARDRRRAGVRAAGEPGPCRRAVRRGDGRPGGAAEGVPGLGQPPQQPRVARDRVRPRRRQGDGTRPAGRRAAPGQRRGDGHAGRGAVPPRRRRRRHQEHDPVHRAGAEEPPPPRAARAVRGRQARREAADAAGV</sequence>
<feature type="compositionally biased region" description="Basic residues" evidence="1">
    <location>
        <begin position="232"/>
        <end position="241"/>
    </location>
</feature>
<proteinExistence type="predicted"/>
<dbReference type="EMBL" id="CADCUQ010000765">
    <property type="protein sequence ID" value="CAA9428346.1"/>
    <property type="molecule type" value="Genomic_DNA"/>
</dbReference>
<feature type="compositionally biased region" description="Basic and acidic residues" evidence="1">
    <location>
        <begin position="208"/>
        <end position="222"/>
    </location>
</feature>
<feature type="compositionally biased region" description="Gly residues" evidence="1">
    <location>
        <begin position="185"/>
        <end position="198"/>
    </location>
</feature>